<organism evidence="1 2">
    <name type="scientific">Macrosiphum euphorbiae</name>
    <name type="common">potato aphid</name>
    <dbReference type="NCBI Taxonomy" id="13131"/>
    <lineage>
        <taxon>Eukaryota</taxon>
        <taxon>Metazoa</taxon>
        <taxon>Ecdysozoa</taxon>
        <taxon>Arthropoda</taxon>
        <taxon>Hexapoda</taxon>
        <taxon>Insecta</taxon>
        <taxon>Pterygota</taxon>
        <taxon>Neoptera</taxon>
        <taxon>Paraneoptera</taxon>
        <taxon>Hemiptera</taxon>
        <taxon>Sternorrhyncha</taxon>
        <taxon>Aphidomorpha</taxon>
        <taxon>Aphidoidea</taxon>
        <taxon>Aphididae</taxon>
        <taxon>Macrosiphini</taxon>
        <taxon>Macrosiphum</taxon>
    </lineage>
</organism>
<dbReference type="PANTHER" id="PTHR45913">
    <property type="entry name" value="EPM2A-INTERACTING PROTEIN 1"/>
    <property type="match status" value="1"/>
</dbReference>
<dbReference type="Proteomes" id="UP001160148">
    <property type="component" value="Unassembled WGS sequence"/>
</dbReference>
<evidence type="ECO:0000313" key="2">
    <source>
        <dbReference type="Proteomes" id="UP001160148"/>
    </source>
</evidence>
<dbReference type="EMBL" id="CARXXK010000003">
    <property type="protein sequence ID" value="CAI6363815.1"/>
    <property type="molecule type" value="Genomic_DNA"/>
</dbReference>
<dbReference type="PANTHER" id="PTHR45913:SF19">
    <property type="entry name" value="LOW QUALITY PROTEIN: ZINC FINGER BED DOMAIN-CONTAINING PROTEIN 5-LIKE"/>
    <property type="match status" value="1"/>
</dbReference>
<keyword evidence="2" id="KW-1185">Reference proteome</keyword>
<sequence length="103" mass="11258">MTFVRNEFSTIFHQDILFCKPLPSSTSGSEIFSMLDAFFIENSITWNNCIDVCTDGAKAMVGSVDGVVARIKKVSPNCTSSHCVLHRHSLATKKNSSVIKAST</sequence>
<evidence type="ECO:0008006" key="3">
    <source>
        <dbReference type="Google" id="ProtNLM"/>
    </source>
</evidence>
<accession>A0AAV0X6D3</accession>
<name>A0AAV0X6D3_9HEMI</name>
<dbReference type="AlphaFoldDB" id="A0AAV0X6D3"/>
<evidence type="ECO:0000313" key="1">
    <source>
        <dbReference type="EMBL" id="CAI6363815.1"/>
    </source>
</evidence>
<proteinExistence type="predicted"/>
<protein>
    <recommendedName>
        <fullName evidence="3">Zinc finger BED domain-containing protein 5</fullName>
    </recommendedName>
</protein>
<reference evidence="1 2" key="1">
    <citation type="submission" date="2023-01" db="EMBL/GenBank/DDBJ databases">
        <authorList>
            <person name="Whitehead M."/>
        </authorList>
    </citation>
    <scope>NUCLEOTIDE SEQUENCE [LARGE SCALE GENOMIC DNA]</scope>
</reference>
<comment type="caution">
    <text evidence="1">The sequence shown here is derived from an EMBL/GenBank/DDBJ whole genome shotgun (WGS) entry which is preliminary data.</text>
</comment>
<gene>
    <name evidence="1" type="ORF">MEUPH1_LOCUS18711</name>
</gene>